<gene>
    <name evidence="1" type="ORF">WU87_10905</name>
</gene>
<accession>A0ACC4U8Y6</accession>
<reference evidence="1" key="1">
    <citation type="submission" date="2015-04" db="EMBL/GenBank/DDBJ databases">
        <title>Draft Genome Sequences of Three Species of Emerging Human-Pathogenic Corynebacteria.</title>
        <authorList>
            <person name="Pacheco L.G."/>
            <person name="Mattos-Guaraldi A.L."/>
            <person name="Santos C.S."/>
            <person name="Veras A.O."/>
            <person name="Guimaraes L.C."/>
            <person name="Abreu V."/>
            <person name="Pereira F.L."/>
            <person name="Soares S.C."/>
            <person name="Dorella F.A."/>
            <person name="Carvalho A.F."/>
            <person name="Leal C.G."/>
            <person name="Figueiredo H.C."/>
            <person name="Ramos J.N."/>
            <person name="Vieira V."/>
            <person name="Farfour E."/>
            <person name="Guiso N."/>
            <person name="Hirata R.Jr."/>
            <person name="Ramos R.T."/>
            <person name="Azevedo V."/>
            <person name="Silva A."/>
        </authorList>
    </citation>
    <scope>NUCLEOTIDE SEQUENCE</scope>
    <source>
        <strain evidence="1">1941</strain>
    </source>
</reference>
<evidence type="ECO:0000313" key="1">
    <source>
        <dbReference type="EMBL" id="KKO77929.1"/>
    </source>
</evidence>
<protein>
    <submittedName>
        <fullName evidence="1">Uncharacterized protein</fullName>
    </submittedName>
</protein>
<proteinExistence type="predicted"/>
<name>A0ACC4U8Y6_9CORY</name>
<dbReference type="Proteomes" id="UP000034245">
    <property type="component" value="Unassembled WGS sequence"/>
</dbReference>
<dbReference type="EMBL" id="LAYQ01000022">
    <property type="protein sequence ID" value="KKO77929.1"/>
    <property type="molecule type" value="Genomic_DNA"/>
</dbReference>
<sequence length="178" mass="20348">MTLELYVTIALAAAGWLFGFIKWWGEHKQSKLVEKAQSERDAVAKRLTEAQEKIAEQQDKLVQATRENADSMKLIAQLQKDDSNRFIWEVSWDGGALYRVTNKSRRTVHNVTVKNDSPVVRDDEGTAESMNPGDSITFFYAAVWSSDYKAEVSWTDELGNEYSRPVNFKKQGSIEFME</sequence>
<comment type="caution">
    <text evidence="1">The sequence shown here is derived from an EMBL/GenBank/DDBJ whole genome shotgun (WGS) entry which is preliminary data.</text>
</comment>
<keyword evidence="2" id="KW-1185">Reference proteome</keyword>
<evidence type="ECO:0000313" key="2">
    <source>
        <dbReference type="Proteomes" id="UP000034245"/>
    </source>
</evidence>
<organism evidence="1 2">
    <name type="scientific">Corynebacterium minutissimum</name>
    <dbReference type="NCBI Taxonomy" id="38301"/>
    <lineage>
        <taxon>Bacteria</taxon>
        <taxon>Bacillati</taxon>
        <taxon>Actinomycetota</taxon>
        <taxon>Actinomycetes</taxon>
        <taxon>Mycobacteriales</taxon>
        <taxon>Corynebacteriaceae</taxon>
        <taxon>Corynebacterium</taxon>
    </lineage>
</organism>